<dbReference type="Pfam" id="PF07859">
    <property type="entry name" value="Abhydrolase_3"/>
    <property type="match status" value="1"/>
</dbReference>
<reference evidence="3 4" key="1">
    <citation type="submission" date="2017-10" db="EMBL/GenBank/DDBJ databases">
        <title>Comparative genomics in systemic dimorphic fungi from Ajellomycetaceae.</title>
        <authorList>
            <person name="Munoz J.F."/>
            <person name="Mcewen J.G."/>
            <person name="Clay O.K."/>
            <person name="Cuomo C.A."/>
        </authorList>
    </citation>
    <scope>NUCLEOTIDE SEQUENCE [LARGE SCALE GENOMIC DNA]</scope>
    <source>
        <strain evidence="3 4">UAMH5409</strain>
    </source>
</reference>
<dbReference type="STRING" id="1447875.A0A2B7XQP6"/>
<dbReference type="PANTHER" id="PTHR48081">
    <property type="entry name" value="AB HYDROLASE SUPERFAMILY PROTEIN C4A8.06C"/>
    <property type="match status" value="1"/>
</dbReference>
<evidence type="ECO:0000313" key="4">
    <source>
        <dbReference type="Proteomes" id="UP000223968"/>
    </source>
</evidence>
<proteinExistence type="predicted"/>
<evidence type="ECO:0000313" key="3">
    <source>
        <dbReference type="EMBL" id="PGH10928.1"/>
    </source>
</evidence>
<evidence type="ECO:0000259" key="2">
    <source>
        <dbReference type="Pfam" id="PF07859"/>
    </source>
</evidence>
<comment type="caution">
    <text evidence="3">The sequence shown here is derived from an EMBL/GenBank/DDBJ whole genome shotgun (WGS) entry which is preliminary data.</text>
</comment>
<protein>
    <recommendedName>
        <fullName evidence="2">Alpha/beta hydrolase fold-3 domain-containing protein</fullName>
    </recommendedName>
</protein>
<dbReference type="AlphaFoldDB" id="A0A2B7XQP6"/>
<dbReference type="GO" id="GO:0016787">
    <property type="term" value="F:hydrolase activity"/>
    <property type="evidence" value="ECO:0007669"/>
    <property type="project" value="UniProtKB-KW"/>
</dbReference>
<keyword evidence="1" id="KW-0378">Hydrolase</keyword>
<dbReference type="SUPFAM" id="SSF53474">
    <property type="entry name" value="alpha/beta-Hydrolases"/>
    <property type="match status" value="1"/>
</dbReference>
<dbReference type="InterPro" id="IPR013094">
    <property type="entry name" value="AB_hydrolase_3"/>
</dbReference>
<dbReference type="OrthoDB" id="408631at2759"/>
<evidence type="ECO:0000256" key="1">
    <source>
        <dbReference type="ARBA" id="ARBA00022801"/>
    </source>
</evidence>
<sequence length="362" mass="39384">MADFSQYTGPSKEWIALEATLPAAPDNLSLEELRNTANKGRDEAAAKAMVDEGLKPKVTIKDYTIPTRDGSSIEARSFRPIAIPDSQPIPIYIHLHGGGFLFGTPNSEDAHCSRTVVTLAESKLPVMVVNVNYRHTPEHKYPTAWNDAEDAFHWIHEHISEICGDGEKIVIGGISAGAWLTGSLVLAQNTGKDAQLASRPKVRGQVLMIPCLVYPGFHELQVKELSDPSVSSYVTNANAPILPLNRMDLFTGLLGVKDPKVDDRRLSPGLATAEEVKGLPPSTFGVSGCDPLRDEGLLYGKLLTENGVPTKVNVFSGLPHGFRRYGIDKIPACKRWDEVICEGIQFALSDPVATGKFEIMSD</sequence>
<dbReference type="PANTHER" id="PTHR48081:SF8">
    <property type="entry name" value="ALPHA_BETA HYDROLASE FOLD-3 DOMAIN-CONTAINING PROTEIN-RELATED"/>
    <property type="match status" value="1"/>
</dbReference>
<gene>
    <name evidence="3" type="ORF">AJ79_05173</name>
</gene>
<dbReference type="Gene3D" id="3.40.50.1820">
    <property type="entry name" value="alpha/beta hydrolase"/>
    <property type="match status" value="1"/>
</dbReference>
<keyword evidence="4" id="KW-1185">Reference proteome</keyword>
<organism evidence="3 4">
    <name type="scientific">Helicocarpus griseus UAMH5409</name>
    <dbReference type="NCBI Taxonomy" id="1447875"/>
    <lineage>
        <taxon>Eukaryota</taxon>
        <taxon>Fungi</taxon>
        <taxon>Dikarya</taxon>
        <taxon>Ascomycota</taxon>
        <taxon>Pezizomycotina</taxon>
        <taxon>Eurotiomycetes</taxon>
        <taxon>Eurotiomycetidae</taxon>
        <taxon>Onygenales</taxon>
        <taxon>Ajellomycetaceae</taxon>
        <taxon>Helicocarpus</taxon>
    </lineage>
</organism>
<name>A0A2B7XQP6_9EURO</name>
<accession>A0A2B7XQP6</accession>
<dbReference type="EMBL" id="PDNB01000080">
    <property type="protein sequence ID" value="PGH10928.1"/>
    <property type="molecule type" value="Genomic_DNA"/>
</dbReference>
<dbReference type="InterPro" id="IPR029058">
    <property type="entry name" value="AB_hydrolase_fold"/>
</dbReference>
<dbReference type="InterPro" id="IPR050300">
    <property type="entry name" value="GDXG_lipolytic_enzyme"/>
</dbReference>
<feature type="domain" description="Alpha/beta hydrolase fold-3" evidence="2">
    <location>
        <begin position="93"/>
        <end position="322"/>
    </location>
</feature>
<dbReference type="Proteomes" id="UP000223968">
    <property type="component" value="Unassembled WGS sequence"/>
</dbReference>